<feature type="transmembrane region" description="Helical" evidence="1">
    <location>
        <begin position="182"/>
        <end position="203"/>
    </location>
</feature>
<dbReference type="Proteomes" id="UP001498398">
    <property type="component" value="Unassembled WGS sequence"/>
</dbReference>
<keyword evidence="3" id="KW-1185">Reference proteome</keyword>
<feature type="transmembrane region" description="Helical" evidence="1">
    <location>
        <begin position="36"/>
        <end position="59"/>
    </location>
</feature>
<dbReference type="PANTHER" id="PTHR40465:SF1">
    <property type="entry name" value="DUF6534 DOMAIN-CONTAINING PROTEIN"/>
    <property type="match status" value="1"/>
</dbReference>
<feature type="transmembrane region" description="Helical" evidence="1">
    <location>
        <begin position="71"/>
        <end position="92"/>
    </location>
</feature>
<accession>A0ABR1J6T8</accession>
<proteinExistence type="predicted"/>
<keyword evidence="1" id="KW-0472">Membrane</keyword>
<evidence type="ECO:0000313" key="3">
    <source>
        <dbReference type="Proteomes" id="UP001498398"/>
    </source>
</evidence>
<name>A0ABR1J6T8_9AGAR</name>
<comment type="caution">
    <text evidence="2">The sequence shown here is derived from an EMBL/GenBank/DDBJ whole genome shotgun (WGS) entry which is preliminary data.</text>
</comment>
<sequence>MLPPIPSNIGDLYVYAQPWSPYIVDLKQKLYRTGPLLIGVNLNWGLLGITVVQIYMYHVLFPNDSRFVKSLVYALGALDLLSSVLLMIDTYHWFGAGFGNITLLSDPDLGPIAGPFLDGVLALMVQLFYSYRVWILKRSVWLPIVITMSSLLSAGAAMAAAIQQYVTKLETSAHRPSVSTPLWFASSLLSDALIAIVMIQTLINSSTNIPATKKIITRIIYLVFGTNLMTGKMP</sequence>
<dbReference type="PANTHER" id="PTHR40465">
    <property type="entry name" value="CHROMOSOME 1, WHOLE GENOME SHOTGUN SEQUENCE"/>
    <property type="match status" value="1"/>
</dbReference>
<evidence type="ECO:0000313" key="2">
    <source>
        <dbReference type="EMBL" id="KAK7452124.1"/>
    </source>
</evidence>
<feature type="transmembrane region" description="Helical" evidence="1">
    <location>
        <begin position="112"/>
        <end position="129"/>
    </location>
</feature>
<dbReference type="EMBL" id="JBANRG010000029">
    <property type="protein sequence ID" value="KAK7452124.1"/>
    <property type="molecule type" value="Genomic_DNA"/>
</dbReference>
<evidence type="ECO:0000256" key="1">
    <source>
        <dbReference type="SAM" id="Phobius"/>
    </source>
</evidence>
<keyword evidence="1" id="KW-0812">Transmembrane</keyword>
<protein>
    <submittedName>
        <fullName evidence="2">Uncharacterized protein</fullName>
    </submittedName>
</protein>
<gene>
    <name evidence="2" type="ORF">VKT23_012230</name>
</gene>
<keyword evidence="1" id="KW-1133">Transmembrane helix</keyword>
<organism evidence="2 3">
    <name type="scientific">Marasmiellus scandens</name>
    <dbReference type="NCBI Taxonomy" id="2682957"/>
    <lineage>
        <taxon>Eukaryota</taxon>
        <taxon>Fungi</taxon>
        <taxon>Dikarya</taxon>
        <taxon>Basidiomycota</taxon>
        <taxon>Agaricomycotina</taxon>
        <taxon>Agaricomycetes</taxon>
        <taxon>Agaricomycetidae</taxon>
        <taxon>Agaricales</taxon>
        <taxon>Marasmiineae</taxon>
        <taxon>Omphalotaceae</taxon>
        <taxon>Marasmiellus</taxon>
    </lineage>
</organism>
<reference evidence="2 3" key="1">
    <citation type="submission" date="2024-01" db="EMBL/GenBank/DDBJ databases">
        <title>A draft genome for the cacao thread blight pathogen Marasmiellus scandens.</title>
        <authorList>
            <person name="Baruah I.K."/>
            <person name="Leung J."/>
            <person name="Bukari Y."/>
            <person name="Amoako-Attah I."/>
            <person name="Meinhardt L.W."/>
            <person name="Bailey B.A."/>
            <person name="Cohen S.P."/>
        </authorList>
    </citation>
    <scope>NUCLEOTIDE SEQUENCE [LARGE SCALE GENOMIC DNA]</scope>
    <source>
        <strain evidence="2 3">GH-19</strain>
    </source>
</reference>
<feature type="transmembrane region" description="Helical" evidence="1">
    <location>
        <begin position="141"/>
        <end position="162"/>
    </location>
</feature>